<evidence type="ECO:0000256" key="5">
    <source>
        <dbReference type="ARBA" id="ARBA00023015"/>
    </source>
</evidence>
<dbReference type="Pfam" id="PF00105">
    <property type="entry name" value="zf-C4"/>
    <property type="match status" value="1"/>
</dbReference>
<keyword evidence="13" id="KW-1185">Reference proteome</keyword>
<dbReference type="EnsemblMetazoa" id="SCAU014245-RA">
    <property type="protein sequence ID" value="SCAU014245-PA"/>
    <property type="gene ID" value="SCAU014245"/>
</dbReference>
<keyword evidence="8" id="KW-0675">Receptor</keyword>
<feature type="compositionally biased region" description="Low complexity" evidence="10">
    <location>
        <begin position="80"/>
        <end position="91"/>
    </location>
</feature>
<feature type="compositionally biased region" description="Polar residues" evidence="10">
    <location>
        <begin position="164"/>
        <end position="174"/>
    </location>
</feature>
<dbReference type="STRING" id="35570.A0A1I8Q634"/>
<keyword evidence="6" id="KW-0238">DNA-binding</keyword>
<evidence type="ECO:0000313" key="12">
    <source>
        <dbReference type="EnsemblMetazoa" id="SCAU014245-PA"/>
    </source>
</evidence>
<keyword evidence="7" id="KW-0804">Transcription</keyword>
<dbReference type="InterPro" id="IPR016355">
    <property type="entry name" value="NR5-like"/>
</dbReference>
<evidence type="ECO:0000256" key="6">
    <source>
        <dbReference type="ARBA" id="ARBA00023125"/>
    </source>
</evidence>
<keyword evidence="5" id="KW-0805">Transcription regulation</keyword>
<dbReference type="PANTHER" id="PTHR24086:SF15">
    <property type="entry name" value="NUCLEAR HORMONE RECEPTOR FTZ-F1"/>
    <property type="match status" value="1"/>
</dbReference>
<dbReference type="GO" id="GO:0008270">
    <property type="term" value="F:zinc ion binding"/>
    <property type="evidence" value="ECO:0007669"/>
    <property type="project" value="UniProtKB-KW"/>
</dbReference>
<dbReference type="CDD" id="cd07167">
    <property type="entry name" value="NR_DBD_Lrh-1_like"/>
    <property type="match status" value="1"/>
</dbReference>
<dbReference type="GO" id="GO:0000978">
    <property type="term" value="F:RNA polymerase II cis-regulatory region sequence-specific DNA binding"/>
    <property type="evidence" value="ECO:0007669"/>
    <property type="project" value="TreeGrafter"/>
</dbReference>
<keyword evidence="2" id="KW-0479">Metal-binding</keyword>
<accession>A0A1I8Q634</accession>
<feature type="compositionally biased region" description="Low complexity" evidence="10">
    <location>
        <begin position="184"/>
        <end position="198"/>
    </location>
</feature>
<evidence type="ECO:0000256" key="2">
    <source>
        <dbReference type="ARBA" id="ARBA00022723"/>
    </source>
</evidence>
<name>A0A1I8Q634_STOCA</name>
<keyword evidence="3" id="KW-0863">Zinc-finger</keyword>
<dbReference type="GO" id="GO:0009755">
    <property type="term" value="P:hormone-mediated signaling pathway"/>
    <property type="evidence" value="ECO:0007669"/>
    <property type="project" value="TreeGrafter"/>
</dbReference>
<proteinExistence type="predicted"/>
<feature type="region of interest" description="Disordered" evidence="10">
    <location>
        <begin position="63"/>
        <end position="138"/>
    </location>
</feature>
<dbReference type="InterPro" id="IPR001628">
    <property type="entry name" value="Znf_hrmn_rcpt"/>
</dbReference>
<reference evidence="12" key="1">
    <citation type="submission" date="2020-05" db="UniProtKB">
        <authorList>
            <consortium name="EnsemblMetazoa"/>
        </authorList>
    </citation>
    <scope>IDENTIFICATION</scope>
    <source>
        <strain evidence="12">USDA</strain>
    </source>
</reference>
<dbReference type="PRINTS" id="PR00047">
    <property type="entry name" value="STROIDFINGER"/>
</dbReference>
<feature type="domain" description="Nuclear receptor" evidence="11">
    <location>
        <begin position="281"/>
        <end position="356"/>
    </location>
</feature>
<dbReference type="GO" id="GO:0090575">
    <property type="term" value="C:RNA polymerase II transcription regulator complex"/>
    <property type="evidence" value="ECO:0007669"/>
    <property type="project" value="TreeGrafter"/>
</dbReference>
<dbReference type="VEuPathDB" id="VectorBase:SCAU014245"/>
<evidence type="ECO:0000256" key="10">
    <source>
        <dbReference type="SAM" id="MobiDB-lite"/>
    </source>
</evidence>
<dbReference type="GO" id="GO:0004879">
    <property type="term" value="F:nuclear receptor activity"/>
    <property type="evidence" value="ECO:0007669"/>
    <property type="project" value="InterPro"/>
</dbReference>
<feature type="region of interest" description="Disordered" evidence="10">
    <location>
        <begin position="163"/>
        <end position="199"/>
    </location>
</feature>
<evidence type="ECO:0000313" key="13">
    <source>
        <dbReference type="Proteomes" id="UP000095300"/>
    </source>
</evidence>
<dbReference type="PROSITE" id="PS51030">
    <property type="entry name" value="NUCLEAR_REC_DBD_2"/>
    <property type="match status" value="1"/>
</dbReference>
<evidence type="ECO:0000256" key="3">
    <source>
        <dbReference type="ARBA" id="ARBA00022771"/>
    </source>
</evidence>
<evidence type="ECO:0000256" key="1">
    <source>
        <dbReference type="ARBA" id="ARBA00004123"/>
    </source>
</evidence>
<dbReference type="GO" id="GO:0009888">
    <property type="term" value="P:tissue development"/>
    <property type="evidence" value="ECO:0007669"/>
    <property type="project" value="TreeGrafter"/>
</dbReference>
<dbReference type="PANTHER" id="PTHR24086">
    <property type="entry name" value="NUCLEAR RECEPTOR SUBFAMILY 5 GROUP A"/>
    <property type="match status" value="1"/>
</dbReference>
<gene>
    <name evidence="12" type="primary">106094529</name>
</gene>
<dbReference type="InterPro" id="IPR013088">
    <property type="entry name" value="Znf_NHR/GATA"/>
</dbReference>
<dbReference type="Gene3D" id="3.30.50.10">
    <property type="entry name" value="Erythroid Transcription Factor GATA-1, subunit A"/>
    <property type="match status" value="1"/>
</dbReference>
<comment type="subcellular location">
    <subcellularLocation>
        <location evidence="1">Nucleus</location>
    </subcellularLocation>
</comment>
<feature type="compositionally biased region" description="Low complexity" evidence="10">
    <location>
        <begin position="98"/>
        <end position="138"/>
    </location>
</feature>
<organism evidence="12 13">
    <name type="scientific">Stomoxys calcitrans</name>
    <name type="common">Stable fly</name>
    <name type="synonym">Conops calcitrans</name>
    <dbReference type="NCBI Taxonomy" id="35570"/>
    <lineage>
        <taxon>Eukaryota</taxon>
        <taxon>Metazoa</taxon>
        <taxon>Ecdysozoa</taxon>
        <taxon>Arthropoda</taxon>
        <taxon>Hexapoda</taxon>
        <taxon>Insecta</taxon>
        <taxon>Pterygota</taxon>
        <taxon>Neoptera</taxon>
        <taxon>Endopterygota</taxon>
        <taxon>Diptera</taxon>
        <taxon>Brachycera</taxon>
        <taxon>Muscomorpha</taxon>
        <taxon>Muscoidea</taxon>
        <taxon>Muscidae</taxon>
        <taxon>Stomoxys</taxon>
    </lineage>
</organism>
<dbReference type="PROSITE" id="PS00031">
    <property type="entry name" value="NUCLEAR_REC_DBD_1"/>
    <property type="match status" value="1"/>
</dbReference>
<dbReference type="SUPFAM" id="SSF57716">
    <property type="entry name" value="Glucocorticoid receptor-like (DNA-binding domain)"/>
    <property type="match status" value="1"/>
</dbReference>
<keyword evidence="4" id="KW-0862">Zinc</keyword>
<evidence type="ECO:0000256" key="7">
    <source>
        <dbReference type="ARBA" id="ARBA00023163"/>
    </source>
</evidence>
<keyword evidence="9" id="KW-0539">Nucleus</keyword>
<dbReference type="AlphaFoldDB" id="A0A1I8Q634"/>
<feature type="region of interest" description="Disordered" evidence="10">
    <location>
        <begin position="435"/>
        <end position="468"/>
    </location>
</feature>
<evidence type="ECO:0000256" key="8">
    <source>
        <dbReference type="ARBA" id="ARBA00023170"/>
    </source>
</evidence>
<protein>
    <recommendedName>
        <fullName evidence="11">Nuclear receptor domain-containing protein</fullName>
    </recommendedName>
</protein>
<evidence type="ECO:0000259" key="11">
    <source>
        <dbReference type="PROSITE" id="PS51030"/>
    </source>
</evidence>
<sequence>MLLKMEQQQATASFISSLNMSPFSLQLEQEQPSSPALGAGNSNSNQQLLNAAETELNSDDYNSYTLHLSNANGGTGGNAGNNSGNGNSHQQQQHHHQQQQQQHQQQQQQQQQHHYHQQQQHYQQQQQQPPQQQQQQQQNIANNPNFQYSYIYNIDSQYIFPTGYQDTTSSHSQQSANGGGTGSASGPTGNNNGTNANPLSGMSLINGVVTLNAQNAAVNNGGGNGGSSASSASGTYMSLLPPAVGATSSSAPHLGVNHMGGTSASAAGSTPDVIDFKHLFEELCPVCGDKVSGYHYGLLTCESCKGFFKRTVQNKKVYTCVAERSCHIDKTQRKRCPYCRFQKCLEVGMKLEAVRADRMRGGRNKFGPMYKRDRARKLQVMRQRQIALQALRTSMGTGDMKPTPLSPGYQQAYSNMNIKQEIQIPQVRVPLPSNCKQKKKHTHTQNPNPKNKYPYHGCAQQMQPNQIK</sequence>
<evidence type="ECO:0000256" key="9">
    <source>
        <dbReference type="ARBA" id="ARBA00023242"/>
    </source>
</evidence>
<dbReference type="FunFam" id="3.30.50.10:FF:000006">
    <property type="entry name" value="Nuclear receptor subfamily 5 group A member"/>
    <property type="match status" value="1"/>
</dbReference>
<dbReference type="Proteomes" id="UP000095300">
    <property type="component" value="Unassembled WGS sequence"/>
</dbReference>
<evidence type="ECO:0000256" key="4">
    <source>
        <dbReference type="ARBA" id="ARBA00022833"/>
    </source>
</evidence>
<dbReference type="SMART" id="SM00399">
    <property type="entry name" value="ZnF_C4"/>
    <property type="match status" value="1"/>
</dbReference>